<feature type="chain" id="PRO_5006865087" description="Protein kinase domain-containing protein" evidence="2">
    <location>
        <begin position="22"/>
        <end position="511"/>
    </location>
</feature>
<dbReference type="Gene3D" id="1.10.510.10">
    <property type="entry name" value="Transferase(Phosphotransferase) domain 1"/>
    <property type="match status" value="1"/>
</dbReference>
<accession>A0A0U9HU19</accession>
<dbReference type="PROSITE" id="PS50011">
    <property type="entry name" value="PROTEIN_KINASE_DOM"/>
    <property type="match status" value="1"/>
</dbReference>
<dbReference type="STRING" id="105231.A0A0U9HU19"/>
<dbReference type="AlphaFoldDB" id="A0A0U9HU19"/>
<dbReference type="GO" id="GO:0004674">
    <property type="term" value="F:protein serine/threonine kinase activity"/>
    <property type="evidence" value="ECO:0000318"/>
    <property type="project" value="GO_Central"/>
</dbReference>
<dbReference type="InterPro" id="IPR008271">
    <property type="entry name" value="Ser/Thr_kinase_AS"/>
</dbReference>
<dbReference type="GO" id="GO:0007165">
    <property type="term" value="P:signal transduction"/>
    <property type="evidence" value="ECO:0000318"/>
    <property type="project" value="GO_Central"/>
</dbReference>
<feature type="compositionally biased region" description="Basic and acidic residues" evidence="1">
    <location>
        <begin position="147"/>
        <end position="164"/>
    </location>
</feature>
<dbReference type="InterPro" id="IPR000719">
    <property type="entry name" value="Prot_kinase_dom"/>
</dbReference>
<dbReference type="SMART" id="SM00220">
    <property type="entry name" value="S_TKc"/>
    <property type="match status" value="1"/>
</dbReference>
<gene>
    <name evidence="4" type="ORF">KFL_000570490</name>
</gene>
<evidence type="ECO:0000313" key="4">
    <source>
        <dbReference type="EMBL" id="GAQ80603.1"/>
    </source>
</evidence>
<dbReference type="PROSITE" id="PS00108">
    <property type="entry name" value="PROTEIN_KINASE_ST"/>
    <property type="match status" value="1"/>
</dbReference>
<feature type="domain" description="Protein kinase" evidence="3">
    <location>
        <begin position="271"/>
        <end position="511"/>
    </location>
</feature>
<evidence type="ECO:0000313" key="5">
    <source>
        <dbReference type="Proteomes" id="UP000054558"/>
    </source>
</evidence>
<keyword evidence="2" id="KW-0732">Signal</keyword>
<dbReference type="OrthoDB" id="4062651at2759"/>
<feature type="compositionally biased region" description="Low complexity" evidence="1">
    <location>
        <begin position="125"/>
        <end position="146"/>
    </location>
</feature>
<dbReference type="OMA" id="FRIMRNI"/>
<dbReference type="Pfam" id="PF00069">
    <property type="entry name" value="Pkinase"/>
    <property type="match status" value="1"/>
</dbReference>
<dbReference type="PANTHER" id="PTHR48011">
    <property type="entry name" value="CCR4-NOT TRANSCRIPTIONAL COMPLEX SUBUNIT CAF120-RELATED"/>
    <property type="match status" value="1"/>
</dbReference>
<dbReference type="SUPFAM" id="SSF56112">
    <property type="entry name" value="Protein kinase-like (PK-like)"/>
    <property type="match status" value="1"/>
</dbReference>
<dbReference type="InterPro" id="IPR052751">
    <property type="entry name" value="Plant_MAPKKK"/>
</dbReference>
<feature type="region of interest" description="Disordered" evidence="1">
    <location>
        <begin position="58"/>
        <end position="165"/>
    </location>
</feature>
<feature type="signal peptide" evidence="2">
    <location>
        <begin position="1"/>
        <end position="21"/>
    </location>
</feature>
<name>A0A0U9HU19_KLENI</name>
<evidence type="ECO:0000259" key="3">
    <source>
        <dbReference type="PROSITE" id="PS50011"/>
    </source>
</evidence>
<proteinExistence type="predicted"/>
<dbReference type="InterPro" id="IPR011009">
    <property type="entry name" value="Kinase-like_dom_sf"/>
</dbReference>
<evidence type="ECO:0000256" key="1">
    <source>
        <dbReference type="SAM" id="MobiDB-lite"/>
    </source>
</evidence>
<dbReference type="PANTHER" id="PTHR48011:SF4">
    <property type="entry name" value="MITOGEN-ACTIVATED PROTEIN KINASE KINASE KINASE 19"/>
    <property type="match status" value="1"/>
</dbReference>
<keyword evidence="5" id="KW-1185">Reference proteome</keyword>
<reference evidence="4 5" key="1">
    <citation type="journal article" date="2014" name="Nat. Commun.">
        <title>Klebsormidium flaccidum genome reveals primary factors for plant terrestrial adaptation.</title>
        <authorList>
            <person name="Hori K."/>
            <person name="Maruyama F."/>
            <person name="Fujisawa T."/>
            <person name="Togashi T."/>
            <person name="Yamamoto N."/>
            <person name="Seo M."/>
            <person name="Sato S."/>
            <person name="Yamada T."/>
            <person name="Mori H."/>
            <person name="Tajima N."/>
            <person name="Moriyama T."/>
            <person name="Ikeuchi M."/>
            <person name="Watanabe M."/>
            <person name="Wada H."/>
            <person name="Kobayashi K."/>
            <person name="Saito M."/>
            <person name="Masuda T."/>
            <person name="Sasaki-Sekimoto Y."/>
            <person name="Mashiguchi K."/>
            <person name="Awai K."/>
            <person name="Shimojima M."/>
            <person name="Masuda S."/>
            <person name="Iwai M."/>
            <person name="Nobusawa T."/>
            <person name="Narise T."/>
            <person name="Kondo S."/>
            <person name="Saito H."/>
            <person name="Sato R."/>
            <person name="Murakawa M."/>
            <person name="Ihara Y."/>
            <person name="Oshima-Yamada Y."/>
            <person name="Ohtaka K."/>
            <person name="Satoh M."/>
            <person name="Sonobe K."/>
            <person name="Ishii M."/>
            <person name="Ohtani R."/>
            <person name="Kanamori-Sato M."/>
            <person name="Honoki R."/>
            <person name="Miyazaki D."/>
            <person name="Mochizuki H."/>
            <person name="Umetsu J."/>
            <person name="Higashi K."/>
            <person name="Shibata D."/>
            <person name="Kamiya Y."/>
            <person name="Sato N."/>
            <person name="Nakamura Y."/>
            <person name="Tabata S."/>
            <person name="Ida S."/>
            <person name="Kurokawa K."/>
            <person name="Ohta H."/>
        </authorList>
    </citation>
    <scope>NUCLEOTIDE SEQUENCE [LARGE SCALE GENOMIC DNA]</scope>
    <source>
        <strain evidence="4 5">NIES-2285</strain>
    </source>
</reference>
<feature type="compositionally biased region" description="Acidic residues" evidence="1">
    <location>
        <begin position="89"/>
        <end position="103"/>
    </location>
</feature>
<dbReference type="Proteomes" id="UP000054558">
    <property type="component" value="Unassembled WGS sequence"/>
</dbReference>
<organism evidence="4 5">
    <name type="scientific">Klebsormidium nitens</name>
    <name type="common">Green alga</name>
    <name type="synonym">Ulothrix nitens</name>
    <dbReference type="NCBI Taxonomy" id="105231"/>
    <lineage>
        <taxon>Eukaryota</taxon>
        <taxon>Viridiplantae</taxon>
        <taxon>Streptophyta</taxon>
        <taxon>Klebsormidiophyceae</taxon>
        <taxon>Klebsormidiales</taxon>
        <taxon>Klebsormidiaceae</taxon>
        <taxon>Klebsormidium</taxon>
    </lineage>
</organism>
<protein>
    <recommendedName>
        <fullName evidence="3">Protein kinase domain-containing protein</fullName>
    </recommendedName>
</protein>
<dbReference type="EMBL" id="DF237006">
    <property type="protein sequence ID" value="GAQ80603.1"/>
    <property type="molecule type" value="Genomic_DNA"/>
</dbReference>
<sequence length="511" mass="54571">MAGVLGFLEAMCLTAFDVAQGAVSGALDPLCSSWEKLTLDELLFEVGRGALMGALGGLLGEEEGEGRERRREGEEEDGEEGTVFVGGEEGVEEFLEEGEEREEEMGRAEEESGSVSIEEDADQRAASLPTLAEAAASPSAVPLAPRAPEHTHNDGQRDSGRADEAPLEVSLPDERLFSGDAFAVDQIPAGFSDIFSDPAFDASRAPPHTVSESRGPSIIILEGEEDAMWRTALLRDWTQGEPSTSSAVAPAALTAAGPGEDADSVPLFENVVLLCLLGRGGQGDVYHAACFNAAGNYFPAAVKRARPNPSTDTREEQLRELSSLVACRGCANVLQALRYHIFDDGELGLVLELAEAPPSWAKRGAPVQHTPPELLRVAKYAYQGAAGLAAMHSRDMLHTDVKPENFLVCGEVAKLADLGFAVRADRADEMGACGTPGYIAPEVYVDDQHSKASDVFAMGVTIWALITGDRPSDYFTNKQECISYYAMGGRLDWPDEISRFGGDLVDLVEAC</sequence>
<dbReference type="GO" id="GO:0005524">
    <property type="term" value="F:ATP binding"/>
    <property type="evidence" value="ECO:0007669"/>
    <property type="project" value="InterPro"/>
</dbReference>
<evidence type="ECO:0000256" key="2">
    <source>
        <dbReference type="SAM" id="SignalP"/>
    </source>
</evidence>